<evidence type="ECO:0000313" key="3">
    <source>
        <dbReference type="Proteomes" id="UP000765845"/>
    </source>
</evidence>
<feature type="domain" description="AB hydrolase-1" evidence="1">
    <location>
        <begin position="41"/>
        <end position="163"/>
    </location>
</feature>
<dbReference type="GO" id="GO:0016787">
    <property type="term" value="F:hydrolase activity"/>
    <property type="evidence" value="ECO:0007669"/>
    <property type="project" value="UniProtKB-KW"/>
</dbReference>
<dbReference type="SUPFAM" id="SSF53474">
    <property type="entry name" value="alpha/beta-Hydrolases"/>
    <property type="match status" value="1"/>
</dbReference>
<comment type="caution">
    <text evidence="2">The sequence shown here is derived from an EMBL/GenBank/DDBJ whole genome shotgun (WGS) entry which is preliminary data.</text>
</comment>
<dbReference type="PANTHER" id="PTHR43798:SF33">
    <property type="entry name" value="HYDROLASE, PUTATIVE (AFU_ORTHOLOGUE AFUA_2G14860)-RELATED"/>
    <property type="match status" value="1"/>
</dbReference>
<dbReference type="EMBL" id="JAAWWK010000001">
    <property type="protein sequence ID" value="NKI16563.1"/>
    <property type="molecule type" value="Genomic_DNA"/>
</dbReference>
<reference evidence="2 3" key="1">
    <citation type="submission" date="2020-04" db="EMBL/GenBank/DDBJ databases">
        <authorList>
            <person name="Yoon J."/>
        </authorList>
    </citation>
    <scope>NUCLEOTIDE SEQUENCE [LARGE SCALE GENOMIC DNA]</scope>
    <source>
        <strain evidence="2 3">KMU-166</strain>
    </source>
</reference>
<organism evidence="2 3">
    <name type="scientific">Spongiibacter thalassae</name>
    <dbReference type="NCBI Taxonomy" id="2721624"/>
    <lineage>
        <taxon>Bacteria</taxon>
        <taxon>Pseudomonadati</taxon>
        <taxon>Pseudomonadota</taxon>
        <taxon>Gammaproteobacteria</taxon>
        <taxon>Cellvibrionales</taxon>
        <taxon>Spongiibacteraceae</taxon>
        <taxon>Spongiibacter</taxon>
    </lineage>
</organism>
<keyword evidence="2" id="KW-0378">Hydrolase</keyword>
<name>A0ABX1GDL0_9GAMM</name>
<dbReference type="Proteomes" id="UP000765845">
    <property type="component" value="Unassembled WGS sequence"/>
</dbReference>
<dbReference type="Pfam" id="PF00561">
    <property type="entry name" value="Abhydrolase_1"/>
    <property type="match status" value="1"/>
</dbReference>
<dbReference type="InterPro" id="IPR050266">
    <property type="entry name" value="AB_hydrolase_sf"/>
</dbReference>
<dbReference type="PANTHER" id="PTHR43798">
    <property type="entry name" value="MONOACYLGLYCEROL LIPASE"/>
    <property type="match status" value="1"/>
</dbReference>
<dbReference type="Gene3D" id="3.40.50.1820">
    <property type="entry name" value="alpha/beta hydrolase"/>
    <property type="match status" value="1"/>
</dbReference>
<protein>
    <submittedName>
        <fullName evidence="2">Alpha/beta hydrolase</fullName>
    </submittedName>
</protein>
<proteinExistence type="predicted"/>
<evidence type="ECO:0000313" key="2">
    <source>
        <dbReference type="EMBL" id="NKI16563.1"/>
    </source>
</evidence>
<accession>A0ABX1GDL0</accession>
<evidence type="ECO:0000259" key="1">
    <source>
        <dbReference type="Pfam" id="PF00561"/>
    </source>
</evidence>
<gene>
    <name evidence="2" type="ORF">HCU74_03910</name>
</gene>
<dbReference type="RefSeq" id="WP_168449078.1">
    <property type="nucleotide sequence ID" value="NZ_JAAWWK010000001.1"/>
</dbReference>
<dbReference type="InterPro" id="IPR029058">
    <property type="entry name" value="AB_hydrolase_fold"/>
</dbReference>
<sequence length="303" mass="33808">MGGVHAAGVANTFSPSWSEYLPIRGVNYHIRQWGRAGAPKVFLFHGWMDSSVTWQFVVDEILAKDSNWHFIAPDWSGYGHSEPRPGGSMFIGFLGDMEQVIRHYAPTETLKIIAHSMGANLSSIYASARAERVSHFVNLEGLAPMPGGEFGKPLHYQVARWLNGSRGRTRAYSSREAFVERLTQQNPRLSQTRAAFLAEHFLQADEEGGFVPRAEVEARQVAPIYPHPEQVKELLRHISAKVLVVRGTDSFVSECFAGHDDVLAERLACYQHRSDLVLQGASHNMHQEFPAEVAQASLALFAR</sequence>
<keyword evidence="3" id="KW-1185">Reference proteome</keyword>
<dbReference type="InterPro" id="IPR000073">
    <property type="entry name" value="AB_hydrolase_1"/>
</dbReference>